<dbReference type="Pfam" id="PF13673">
    <property type="entry name" value="Acetyltransf_10"/>
    <property type="match status" value="1"/>
</dbReference>
<dbReference type="CDD" id="cd04301">
    <property type="entry name" value="NAT_SF"/>
    <property type="match status" value="1"/>
</dbReference>
<dbReference type="SUPFAM" id="SSF55729">
    <property type="entry name" value="Acyl-CoA N-acyltransferases (Nat)"/>
    <property type="match status" value="1"/>
</dbReference>
<keyword evidence="5" id="KW-1185">Reference proteome</keyword>
<organism evidence="4 5">
    <name type="scientific">Nocardiopsis metallicus</name>
    <dbReference type="NCBI Taxonomy" id="179819"/>
    <lineage>
        <taxon>Bacteria</taxon>
        <taxon>Bacillati</taxon>
        <taxon>Actinomycetota</taxon>
        <taxon>Actinomycetes</taxon>
        <taxon>Streptosporangiales</taxon>
        <taxon>Nocardiopsidaceae</taxon>
        <taxon>Nocardiopsis</taxon>
    </lineage>
</organism>
<dbReference type="AlphaFoldDB" id="A0A840W8G4"/>
<gene>
    <name evidence="4" type="ORF">HNR07_000488</name>
</gene>
<reference evidence="4 5" key="1">
    <citation type="submission" date="2020-08" db="EMBL/GenBank/DDBJ databases">
        <title>Sequencing the genomes of 1000 actinobacteria strains.</title>
        <authorList>
            <person name="Klenk H.-P."/>
        </authorList>
    </citation>
    <scope>NUCLEOTIDE SEQUENCE [LARGE SCALE GENOMIC DNA]</scope>
    <source>
        <strain evidence="4 5">DSM 44598</strain>
    </source>
</reference>
<dbReference type="Proteomes" id="UP000579647">
    <property type="component" value="Unassembled WGS sequence"/>
</dbReference>
<evidence type="ECO:0000256" key="2">
    <source>
        <dbReference type="ARBA" id="ARBA00023315"/>
    </source>
</evidence>
<dbReference type="InterPro" id="IPR050832">
    <property type="entry name" value="Bact_Acetyltransf"/>
</dbReference>
<sequence length="165" mass="18277">MFDIYPATPDDAGEIFTLQRAAYVDEAQAYGDPFILPLTEGLSRIEGLLADEAALVLKVVAGHRLVGAVRAGTTETTGVVGRLVVAPDQRRRGIARALLTRVERDLRERRPDLTALTLFTGAQSPENQRLYRALGYAETHRERVADHLVMVHMRKELERVASSGR</sequence>
<dbReference type="GO" id="GO:0016747">
    <property type="term" value="F:acyltransferase activity, transferring groups other than amino-acyl groups"/>
    <property type="evidence" value="ECO:0007669"/>
    <property type="project" value="InterPro"/>
</dbReference>
<comment type="caution">
    <text evidence="4">The sequence shown here is derived from an EMBL/GenBank/DDBJ whole genome shotgun (WGS) entry which is preliminary data.</text>
</comment>
<dbReference type="RefSeq" id="WP_184361339.1">
    <property type="nucleotide sequence ID" value="NZ_BAAAKM010000010.1"/>
</dbReference>
<dbReference type="PANTHER" id="PTHR43877">
    <property type="entry name" value="AMINOALKYLPHOSPHONATE N-ACETYLTRANSFERASE-RELATED-RELATED"/>
    <property type="match status" value="1"/>
</dbReference>
<protein>
    <submittedName>
        <fullName evidence="4">Ribosomal protein S18 acetylase RimI-like enzyme</fullName>
    </submittedName>
</protein>
<keyword evidence="4" id="KW-0689">Ribosomal protein</keyword>
<feature type="domain" description="N-acetyltransferase" evidence="3">
    <location>
        <begin position="2"/>
        <end position="158"/>
    </location>
</feature>
<dbReference type="EMBL" id="JACHDO010000001">
    <property type="protein sequence ID" value="MBB5489351.1"/>
    <property type="molecule type" value="Genomic_DNA"/>
</dbReference>
<dbReference type="InterPro" id="IPR000182">
    <property type="entry name" value="GNAT_dom"/>
</dbReference>
<name>A0A840W8G4_9ACTN</name>
<evidence type="ECO:0000313" key="5">
    <source>
        <dbReference type="Proteomes" id="UP000579647"/>
    </source>
</evidence>
<dbReference type="GO" id="GO:0005840">
    <property type="term" value="C:ribosome"/>
    <property type="evidence" value="ECO:0007669"/>
    <property type="project" value="UniProtKB-KW"/>
</dbReference>
<dbReference type="InterPro" id="IPR016181">
    <property type="entry name" value="Acyl_CoA_acyltransferase"/>
</dbReference>
<keyword evidence="4" id="KW-0687">Ribonucleoprotein</keyword>
<accession>A0A840W8G4</accession>
<dbReference type="PROSITE" id="PS51186">
    <property type="entry name" value="GNAT"/>
    <property type="match status" value="1"/>
</dbReference>
<proteinExistence type="predicted"/>
<keyword evidence="1" id="KW-0808">Transferase</keyword>
<evidence type="ECO:0000259" key="3">
    <source>
        <dbReference type="PROSITE" id="PS51186"/>
    </source>
</evidence>
<dbReference type="Gene3D" id="3.40.630.30">
    <property type="match status" value="1"/>
</dbReference>
<keyword evidence="2" id="KW-0012">Acyltransferase</keyword>
<evidence type="ECO:0000313" key="4">
    <source>
        <dbReference type="EMBL" id="MBB5489351.1"/>
    </source>
</evidence>
<evidence type="ECO:0000256" key="1">
    <source>
        <dbReference type="ARBA" id="ARBA00022679"/>
    </source>
</evidence>